<reference evidence="2 3" key="1">
    <citation type="submission" date="2016-10" db="EMBL/GenBank/DDBJ databases">
        <authorList>
            <person name="de Groot N.N."/>
        </authorList>
    </citation>
    <scope>NUCLEOTIDE SEQUENCE [LARGE SCALE GENOMIC DNA]</scope>
    <source>
        <strain evidence="2 3">DSM 1041</strain>
    </source>
</reference>
<feature type="compositionally biased region" description="Low complexity" evidence="1">
    <location>
        <begin position="204"/>
        <end position="234"/>
    </location>
</feature>
<feature type="compositionally biased region" description="Low complexity" evidence="1">
    <location>
        <begin position="155"/>
        <end position="175"/>
    </location>
</feature>
<dbReference type="EMBL" id="FNYO01000082">
    <property type="protein sequence ID" value="SEJ37184.1"/>
    <property type="molecule type" value="Genomic_DNA"/>
</dbReference>
<feature type="region of interest" description="Disordered" evidence="1">
    <location>
        <begin position="149"/>
        <end position="234"/>
    </location>
</feature>
<organism evidence="2 3">
    <name type="scientific">Azotobacter beijerinckii</name>
    <dbReference type="NCBI Taxonomy" id="170623"/>
    <lineage>
        <taxon>Bacteria</taxon>
        <taxon>Pseudomonadati</taxon>
        <taxon>Pseudomonadota</taxon>
        <taxon>Gammaproteobacteria</taxon>
        <taxon>Pseudomonadales</taxon>
        <taxon>Pseudomonadaceae</taxon>
        <taxon>Azotobacter</taxon>
    </lineage>
</organism>
<feature type="region of interest" description="Disordered" evidence="1">
    <location>
        <begin position="418"/>
        <end position="472"/>
    </location>
</feature>
<dbReference type="AlphaFoldDB" id="A0A1H6YBD0"/>
<evidence type="ECO:0000313" key="2">
    <source>
        <dbReference type="EMBL" id="SEJ37184.1"/>
    </source>
</evidence>
<feature type="compositionally biased region" description="Polar residues" evidence="1">
    <location>
        <begin position="422"/>
        <end position="436"/>
    </location>
</feature>
<dbReference type="Proteomes" id="UP000199005">
    <property type="component" value="Unassembled WGS sequence"/>
</dbReference>
<protein>
    <submittedName>
        <fullName evidence="2">Uncharacterized protein</fullName>
    </submittedName>
</protein>
<dbReference type="RefSeq" id="WP_254789264.1">
    <property type="nucleotide sequence ID" value="NZ_FNYO01000082.1"/>
</dbReference>
<name>A0A1H6YBD0_9GAMM</name>
<feature type="region of interest" description="Disordered" evidence="1">
    <location>
        <begin position="532"/>
        <end position="589"/>
    </location>
</feature>
<sequence length="669" mass="70778">MEHKPLIERLWGIARTHSFAAFESCLHEACPDGSLKALASTLRYLASASQHVLAQELLSESLENHVASPQILWRLEMVLLLGQPGTGKDRGGVQDLATLENTVKELVLADRLDDAIEHVSEAAKASAAPELYELLGRLHLRRSASQRAAKPALNAVQPEAATPAAQPLQAAVAPTGTARAEAQADTPPRPQEAAVRMEPRPLPEKAGQAAEAPRAAAEAEVPAAKVETARPAAPSAVSASAGLAAARSADLRPSAAPMPSADTAEKALGEASAPPNWVAEELLKACARAQETMQKRAEAKADAAPVAKPAIIAVASPAPAARPEPAPVEIPGPDESKEQVFVRLREAFTKLNKTERKLLAWVMANPNQNAAQIAKNTQLSSADVVTALKGLTGLWFDPFTFAGYTVRDYVMECMSMGKQAPTGASPSSRATGQTSIRGAEAPRTPSPAPRAAATAASAKPARPAATSPALSGLSGLDRQVLEYIRNHPGCSPDEVMDAMGPDEPASVSLVTLRREWLDRDAQGCYTIKPGMLDRISTGDQPEAPGQAAETEYDEIAETPRPSRPRMMERASASPLAGSPSAPTPPQKEEVRLAKLPKGQRQILQFLYDNGQARTKDIARALDQDAAKVNSALLGPLAGFVSVMHSFWRLNDEIRPALAPTDELPEAAEA</sequence>
<evidence type="ECO:0000256" key="1">
    <source>
        <dbReference type="SAM" id="MobiDB-lite"/>
    </source>
</evidence>
<accession>A0A1H6YBD0</accession>
<proteinExistence type="predicted"/>
<feature type="compositionally biased region" description="Low complexity" evidence="1">
    <location>
        <begin position="449"/>
        <end position="469"/>
    </location>
</feature>
<feature type="compositionally biased region" description="Low complexity" evidence="1">
    <location>
        <begin position="570"/>
        <end position="580"/>
    </location>
</feature>
<evidence type="ECO:0000313" key="3">
    <source>
        <dbReference type="Proteomes" id="UP000199005"/>
    </source>
</evidence>
<gene>
    <name evidence="2" type="ORF">SAMN04244579_04114</name>
</gene>